<accession>A0A8C2PMA7</accession>
<dbReference type="PANTHER" id="PTHR21063">
    <property type="entry name" value="LFA-3"/>
    <property type="match status" value="1"/>
</dbReference>
<name>A0A8C2PMA7_CYPCA</name>
<dbReference type="AlphaFoldDB" id="A0A8C2PMA7"/>
<evidence type="ECO:0000256" key="1">
    <source>
        <dbReference type="SAM" id="Phobius"/>
    </source>
</evidence>
<evidence type="ECO:0000256" key="2">
    <source>
        <dbReference type="SAM" id="SignalP"/>
    </source>
</evidence>
<keyword evidence="2" id="KW-0732">Signal</keyword>
<dbReference type="PANTHER" id="PTHR21063:SF4">
    <property type="entry name" value="CD48 ANTIGEN-RELATED"/>
    <property type="match status" value="1"/>
</dbReference>
<evidence type="ECO:0000259" key="3">
    <source>
        <dbReference type="PROSITE" id="PS50835"/>
    </source>
</evidence>
<sequence length="325" mass="36430">MKTALILFLFPLFAIGVFVESVSVMEGDSVTVVTEILRDEEIEWRFNDTRIARVIENNVTYDNVQFKDRLQLDSQTGDLKITNISTTDSGLYKYVIFSPRMTSEKTFSVICVRDSGVKSLSVLEGDAVTLHSYVPEIQRDDVIRWRFEQQESPVAEINRTSEIFNTYDGPDGRFRDRLKLDHQTGSLTITNTRTTDSGLYEVEISSSSKHTIHKTFTVTVSGEIKTVLVIEGDSVTLHTDTEKMDKEGVFGDIANISEGRFSAYGGPDGKFRDILKNVTARPITNDSGLSDNWIIGICAAVVIILVVLAAISMICGWCKLLLCWW</sequence>
<dbReference type="InterPro" id="IPR013783">
    <property type="entry name" value="Ig-like_fold"/>
</dbReference>
<feature type="chain" id="PRO_5034646699" description="Ig-like domain-containing protein" evidence="2">
    <location>
        <begin position="17"/>
        <end position="325"/>
    </location>
</feature>
<dbReference type="PROSITE" id="PS50835">
    <property type="entry name" value="IG_LIKE"/>
    <property type="match status" value="1"/>
</dbReference>
<dbReference type="InterPro" id="IPR007110">
    <property type="entry name" value="Ig-like_dom"/>
</dbReference>
<keyword evidence="1" id="KW-0472">Membrane</keyword>
<evidence type="ECO:0000313" key="4">
    <source>
        <dbReference type="Ensembl" id="ENSCCRP00020071201.1"/>
    </source>
</evidence>
<keyword evidence="1" id="KW-0812">Transmembrane</keyword>
<proteinExistence type="predicted"/>
<dbReference type="Pfam" id="PF07686">
    <property type="entry name" value="V-set"/>
    <property type="match status" value="1"/>
</dbReference>
<dbReference type="SUPFAM" id="SSF48726">
    <property type="entry name" value="Immunoglobulin"/>
    <property type="match status" value="2"/>
</dbReference>
<feature type="domain" description="Ig-like" evidence="3">
    <location>
        <begin position="99"/>
        <end position="219"/>
    </location>
</feature>
<dbReference type="InterPro" id="IPR003599">
    <property type="entry name" value="Ig_sub"/>
</dbReference>
<dbReference type="Gene3D" id="2.60.40.10">
    <property type="entry name" value="Immunoglobulins"/>
    <property type="match status" value="2"/>
</dbReference>
<keyword evidence="1" id="KW-1133">Transmembrane helix</keyword>
<dbReference type="InterPro" id="IPR013106">
    <property type="entry name" value="Ig_V-set"/>
</dbReference>
<dbReference type="Ensembl" id="ENSCCRT00020078215.1">
    <property type="protein sequence ID" value="ENSCCRP00020071201.1"/>
    <property type="gene ID" value="ENSCCRG00020033305.1"/>
</dbReference>
<feature type="signal peptide" evidence="2">
    <location>
        <begin position="1"/>
        <end position="16"/>
    </location>
</feature>
<reference evidence="4" key="1">
    <citation type="submission" date="2025-08" db="UniProtKB">
        <authorList>
            <consortium name="Ensembl"/>
        </authorList>
    </citation>
    <scope>IDENTIFICATION</scope>
</reference>
<organism evidence="4 5">
    <name type="scientific">Cyprinus carpio</name>
    <name type="common">Common carp</name>
    <dbReference type="NCBI Taxonomy" id="7962"/>
    <lineage>
        <taxon>Eukaryota</taxon>
        <taxon>Metazoa</taxon>
        <taxon>Chordata</taxon>
        <taxon>Craniata</taxon>
        <taxon>Vertebrata</taxon>
        <taxon>Euteleostomi</taxon>
        <taxon>Actinopterygii</taxon>
        <taxon>Neopterygii</taxon>
        <taxon>Teleostei</taxon>
        <taxon>Ostariophysi</taxon>
        <taxon>Cypriniformes</taxon>
        <taxon>Cyprinidae</taxon>
        <taxon>Cyprininae</taxon>
        <taxon>Cyprinus</taxon>
    </lineage>
</organism>
<dbReference type="SMART" id="SM00409">
    <property type="entry name" value="IG"/>
    <property type="match status" value="2"/>
</dbReference>
<dbReference type="Proteomes" id="UP000694701">
    <property type="component" value="Unplaced"/>
</dbReference>
<dbReference type="InterPro" id="IPR036179">
    <property type="entry name" value="Ig-like_dom_sf"/>
</dbReference>
<protein>
    <recommendedName>
        <fullName evidence="3">Ig-like domain-containing protein</fullName>
    </recommendedName>
</protein>
<evidence type="ECO:0000313" key="5">
    <source>
        <dbReference type="Proteomes" id="UP000694701"/>
    </source>
</evidence>
<feature type="transmembrane region" description="Helical" evidence="1">
    <location>
        <begin position="293"/>
        <end position="322"/>
    </location>
</feature>